<keyword evidence="3" id="KW-1185">Reference proteome</keyword>
<feature type="compositionally biased region" description="Basic and acidic residues" evidence="1">
    <location>
        <begin position="27"/>
        <end position="44"/>
    </location>
</feature>
<feature type="region of interest" description="Disordered" evidence="1">
    <location>
        <begin position="1"/>
        <end position="44"/>
    </location>
</feature>
<organism evidence="2 3">
    <name type="scientific">Funneliformis caledonium</name>
    <dbReference type="NCBI Taxonomy" id="1117310"/>
    <lineage>
        <taxon>Eukaryota</taxon>
        <taxon>Fungi</taxon>
        <taxon>Fungi incertae sedis</taxon>
        <taxon>Mucoromycota</taxon>
        <taxon>Glomeromycotina</taxon>
        <taxon>Glomeromycetes</taxon>
        <taxon>Glomerales</taxon>
        <taxon>Glomeraceae</taxon>
        <taxon>Funneliformis</taxon>
    </lineage>
</organism>
<evidence type="ECO:0000256" key="1">
    <source>
        <dbReference type="SAM" id="MobiDB-lite"/>
    </source>
</evidence>
<dbReference type="PANTHER" id="PTHR34066">
    <property type="entry name" value="GROWTH FACTOR 2"/>
    <property type="match status" value="1"/>
</dbReference>
<feature type="compositionally biased region" description="Basic and acidic residues" evidence="1">
    <location>
        <begin position="1"/>
        <end position="16"/>
    </location>
</feature>
<dbReference type="Pfam" id="PF08576">
    <property type="entry name" value="DUF1764"/>
    <property type="match status" value="1"/>
</dbReference>
<sequence length="163" mass="18286">MSFTKSKNDKKSKVEKGNTPYLPIKKQHNDKPTTDKNHEIIVEKSKNEIDDIFATVKSKKVSTNFQPQKSQEPTSPTVSSSSSSSINKKKVDEFIFKVPAIPSKSQSTKRKLKLNDDDGFSDSRGTKNRRITEDGLPIFDIKELNIGRGGDTQLCPFDCNCCE</sequence>
<dbReference type="Proteomes" id="UP000789570">
    <property type="component" value="Unassembled WGS sequence"/>
</dbReference>
<proteinExistence type="predicted"/>
<dbReference type="OrthoDB" id="20835at2759"/>
<feature type="region of interest" description="Disordered" evidence="1">
    <location>
        <begin position="103"/>
        <end position="131"/>
    </location>
</feature>
<name>A0A9N9CBF0_9GLOM</name>
<feature type="region of interest" description="Disordered" evidence="1">
    <location>
        <begin position="59"/>
        <end position="87"/>
    </location>
</feature>
<gene>
    <name evidence="2" type="ORF">FCALED_LOCUS8305</name>
</gene>
<accession>A0A9N9CBF0</accession>
<dbReference type="InterPro" id="IPR013885">
    <property type="entry name" value="DUF1764_euk"/>
</dbReference>
<evidence type="ECO:0000313" key="2">
    <source>
        <dbReference type="EMBL" id="CAG8595199.1"/>
    </source>
</evidence>
<feature type="compositionally biased region" description="Polar residues" evidence="1">
    <location>
        <begin position="61"/>
        <end position="78"/>
    </location>
</feature>
<protein>
    <submittedName>
        <fullName evidence="2">8529_t:CDS:1</fullName>
    </submittedName>
</protein>
<dbReference type="PANTHER" id="PTHR34066:SF1">
    <property type="entry name" value="DUF1764 FAMILY PROTEIN"/>
    <property type="match status" value="1"/>
</dbReference>
<reference evidence="2" key="1">
    <citation type="submission" date="2021-06" db="EMBL/GenBank/DDBJ databases">
        <authorList>
            <person name="Kallberg Y."/>
            <person name="Tangrot J."/>
            <person name="Rosling A."/>
        </authorList>
    </citation>
    <scope>NUCLEOTIDE SEQUENCE</scope>
    <source>
        <strain evidence="2">UK204</strain>
    </source>
</reference>
<comment type="caution">
    <text evidence="2">The sequence shown here is derived from an EMBL/GenBank/DDBJ whole genome shotgun (WGS) entry which is preliminary data.</text>
</comment>
<dbReference type="EMBL" id="CAJVPQ010002385">
    <property type="protein sequence ID" value="CAG8595199.1"/>
    <property type="molecule type" value="Genomic_DNA"/>
</dbReference>
<evidence type="ECO:0000313" key="3">
    <source>
        <dbReference type="Proteomes" id="UP000789570"/>
    </source>
</evidence>
<dbReference type="AlphaFoldDB" id="A0A9N9CBF0"/>